<feature type="transmembrane region" description="Helical" evidence="8">
    <location>
        <begin position="116"/>
        <end position="149"/>
    </location>
</feature>
<evidence type="ECO:0000313" key="9">
    <source>
        <dbReference type="EMBL" id="KGO87786.1"/>
    </source>
</evidence>
<proteinExistence type="predicted"/>
<feature type="transmembrane region" description="Helical" evidence="8">
    <location>
        <begin position="358"/>
        <end position="381"/>
    </location>
</feature>
<dbReference type="GO" id="GO:0005886">
    <property type="term" value="C:plasma membrane"/>
    <property type="evidence" value="ECO:0007669"/>
    <property type="project" value="UniProtKB-SubCell"/>
</dbReference>
<reference evidence="9 10" key="1">
    <citation type="submission" date="2013-09" db="EMBL/GenBank/DDBJ databases">
        <authorList>
            <person name="Zeng Z."/>
            <person name="Chen C."/>
        </authorList>
    </citation>
    <scope>NUCLEOTIDE SEQUENCE [LARGE SCALE GENOMIC DNA]</scope>
    <source>
        <strain evidence="9 10">WB 3.3-2</strain>
    </source>
</reference>
<dbReference type="GO" id="GO:0016763">
    <property type="term" value="F:pentosyltransferase activity"/>
    <property type="evidence" value="ECO:0007669"/>
    <property type="project" value="TreeGrafter"/>
</dbReference>
<keyword evidence="2" id="KW-1003">Cell membrane</keyword>
<evidence type="ECO:0000256" key="1">
    <source>
        <dbReference type="ARBA" id="ARBA00004651"/>
    </source>
</evidence>
<keyword evidence="10" id="KW-1185">Reference proteome</keyword>
<accession>A0A0A2M843</accession>
<sequence>MKSTIALKLQQLNSFMLRSPFRAIVLFSILSRLFVIALYWKVTIFPDSESYSDLAKLLLHFNIAGYDGERTPGYPLVLAMANNWLPLVVVYQMLLGIVTAIYLFKTLRVLQFSTIASLYITLLLNSMVHVIFYETAILTEVVIILLVTVSFYHILKLLHNGQAGYRQVFVISLLLGLLTFVKPFFVFMPFIVYGLYTLKDFSFSKIFNRLLILPFFSLIAFLGWSYVNKVNTGYFVSTTYYGITTAQNCVYFAEKTPEKYHLISSIYVKYREQAIAEDKDVAMSIWYAHAELTEKTGLNFVDLSHELNEFATVAIIDNPADYAKQVFISWKDFWKTSIYWNYNDFNVTYANKVFLEVWYIQSFILVTLKIIFVLLIPYHIFLFFKNKKITPQFIIVSFIFSASLLQAMATYGTNSRYSYPFEFLMIICVLTAFKPQLKRLLA</sequence>
<evidence type="ECO:0000256" key="7">
    <source>
        <dbReference type="ARBA" id="ARBA00023136"/>
    </source>
</evidence>
<keyword evidence="3" id="KW-0328">Glycosyltransferase</keyword>
<protein>
    <recommendedName>
        <fullName evidence="11">Glycosyltransferase RgtA/B/C/D-like domain-containing protein</fullName>
    </recommendedName>
</protein>
<gene>
    <name evidence="9" type="ORF">Q765_04655</name>
</gene>
<dbReference type="Proteomes" id="UP000030152">
    <property type="component" value="Unassembled WGS sequence"/>
</dbReference>
<evidence type="ECO:0000256" key="4">
    <source>
        <dbReference type="ARBA" id="ARBA00022679"/>
    </source>
</evidence>
<feature type="transmembrane region" description="Helical" evidence="8">
    <location>
        <begin position="393"/>
        <end position="411"/>
    </location>
</feature>
<feature type="transmembrane region" description="Helical" evidence="8">
    <location>
        <begin position="21"/>
        <end position="40"/>
    </location>
</feature>
<keyword evidence="7 8" id="KW-0472">Membrane</keyword>
<dbReference type="EMBL" id="JRLX01000003">
    <property type="protein sequence ID" value="KGO87786.1"/>
    <property type="molecule type" value="Genomic_DNA"/>
</dbReference>
<keyword evidence="4" id="KW-0808">Transferase</keyword>
<organism evidence="9 10">
    <name type="scientific">Flavobacterium rivuli WB 3.3-2 = DSM 21788</name>
    <dbReference type="NCBI Taxonomy" id="1121895"/>
    <lineage>
        <taxon>Bacteria</taxon>
        <taxon>Pseudomonadati</taxon>
        <taxon>Bacteroidota</taxon>
        <taxon>Flavobacteriia</taxon>
        <taxon>Flavobacteriales</taxon>
        <taxon>Flavobacteriaceae</taxon>
        <taxon>Flavobacterium</taxon>
    </lineage>
</organism>
<feature type="transmembrane region" description="Helical" evidence="8">
    <location>
        <begin position="169"/>
        <end position="198"/>
    </location>
</feature>
<comment type="subcellular location">
    <subcellularLocation>
        <location evidence="1">Cell membrane</location>
        <topology evidence="1">Multi-pass membrane protein</topology>
    </subcellularLocation>
</comment>
<keyword evidence="6 8" id="KW-1133">Transmembrane helix</keyword>
<dbReference type="STRING" id="1121895.GCA_000378485_01592"/>
<feature type="transmembrane region" description="Helical" evidence="8">
    <location>
        <begin position="210"/>
        <end position="227"/>
    </location>
</feature>
<comment type="caution">
    <text evidence="9">The sequence shown here is derived from an EMBL/GenBank/DDBJ whole genome shotgun (WGS) entry which is preliminary data.</text>
</comment>
<name>A0A0A2M843_9FLAO</name>
<dbReference type="AlphaFoldDB" id="A0A0A2M843"/>
<evidence type="ECO:0000313" key="10">
    <source>
        <dbReference type="Proteomes" id="UP000030152"/>
    </source>
</evidence>
<dbReference type="PANTHER" id="PTHR33908">
    <property type="entry name" value="MANNOSYLTRANSFERASE YKCB-RELATED"/>
    <property type="match status" value="1"/>
</dbReference>
<evidence type="ECO:0000256" key="8">
    <source>
        <dbReference type="SAM" id="Phobius"/>
    </source>
</evidence>
<dbReference type="PANTHER" id="PTHR33908:SF11">
    <property type="entry name" value="MEMBRANE PROTEIN"/>
    <property type="match status" value="1"/>
</dbReference>
<evidence type="ECO:0000256" key="2">
    <source>
        <dbReference type="ARBA" id="ARBA00022475"/>
    </source>
</evidence>
<dbReference type="InterPro" id="IPR050297">
    <property type="entry name" value="LipidA_mod_glycosyltrf_83"/>
</dbReference>
<feature type="transmembrane region" description="Helical" evidence="8">
    <location>
        <begin position="84"/>
        <end position="104"/>
    </location>
</feature>
<evidence type="ECO:0008006" key="11">
    <source>
        <dbReference type="Google" id="ProtNLM"/>
    </source>
</evidence>
<dbReference type="OrthoDB" id="996005at2"/>
<evidence type="ECO:0000256" key="6">
    <source>
        <dbReference type="ARBA" id="ARBA00022989"/>
    </source>
</evidence>
<evidence type="ECO:0000256" key="5">
    <source>
        <dbReference type="ARBA" id="ARBA00022692"/>
    </source>
</evidence>
<keyword evidence="5 8" id="KW-0812">Transmembrane</keyword>
<dbReference type="RefSeq" id="WP_020212743.1">
    <property type="nucleotide sequence ID" value="NZ_JRLX01000003.1"/>
</dbReference>
<evidence type="ECO:0000256" key="3">
    <source>
        <dbReference type="ARBA" id="ARBA00022676"/>
    </source>
</evidence>
<dbReference type="eggNOG" id="ENOG502ZAF6">
    <property type="taxonomic scope" value="Bacteria"/>
</dbReference>
<dbReference type="GO" id="GO:0009103">
    <property type="term" value="P:lipopolysaccharide biosynthetic process"/>
    <property type="evidence" value="ECO:0007669"/>
    <property type="project" value="UniProtKB-ARBA"/>
</dbReference>